<dbReference type="EMBL" id="VLKU01000008">
    <property type="protein sequence ID" value="TWI32768.1"/>
    <property type="molecule type" value="Genomic_DNA"/>
</dbReference>
<organism evidence="1 2">
    <name type="scientific">Paracoccus sulfuroxidans</name>
    <dbReference type="NCBI Taxonomy" id="384678"/>
    <lineage>
        <taxon>Bacteria</taxon>
        <taxon>Pseudomonadati</taxon>
        <taxon>Pseudomonadota</taxon>
        <taxon>Alphaproteobacteria</taxon>
        <taxon>Rhodobacterales</taxon>
        <taxon>Paracoccaceae</taxon>
        <taxon>Paracoccus</taxon>
    </lineage>
</organism>
<protein>
    <submittedName>
        <fullName evidence="1">Uncharacterized protein</fullName>
    </submittedName>
</protein>
<accession>A0A562NKT2</accession>
<evidence type="ECO:0000313" key="1">
    <source>
        <dbReference type="EMBL" id="TWI32768.1"/>
    </source>
</evidence>
<keyword evidence="2" id="KW-1185">Reference proteome</keyword>
<dbReference type="AlphaFoldDB" id="A0A562NKT2"/>
<comment type="caution">
    <text evidence="1">The sequence shown here is derived from an EMBL/GenBank/DDBJ whole genome shotgun (WGS) entry which is preliminary data.</text>
</comment>
<dbReference type="RefSeq" id="WP_158637525.1">
    <property type="nucleotide sequence ID" value="NZ_VLKU01000008.1"/>
</dbReference>
<reference evidence="1 2" key="1">
    <citation type="journal article" date="2015" name="Stand. Genomic Sci.">
        <title>Genomic Encyclopedia of Bacterial and Archaeal Type Strains, Phase III: the genomes of soil and plant-associated and newly described type strains.</title>
        <authorList>
            <person name="Whitman W.B."/>
            <person name="Woyke T."/>
            <person name="Klenk H.P."/>
            <person name="Zhou Y."/>
            <person name="Lilburn T.G."/>
            <person name="Beck B.J."/>
            <person name="De Vos P."/>
            <person name="Vandamme P."/>
            <person name="Eisen J.A."/>
            <person name="Garrity G."/>
            <person name="Hugenholtz P."/>
            <person name="Kyrpides N.C."/>
        </authorList>
    </citation>
    <scope>NUCLEOTIDE SEQUENCE [LARGE SCALE GENOMIC DNA]</scope>
    <source>
        <strain evidence="1 2">CGMCC 1.5364</strain>
    </source>
</reference>
<sequence>MDHHFDLDPAPCPRLAQVNRINATFRPLRVTLADALPQMDPATLAAIQTGAFKPEGR</sequence>
<dbReference type="Proteomes" id="UP000316225">
    <property type="component" value="Unassembled WGS sequence"/>
</dbReference>
<evidence type="ECO:0000313" key="2">
    <source>
        <dbReference type="Proteomes" id="UP000316225"/>
    </source>
</evidence>
<gene>
    <name evidence="1" type="ORF">IQ24_02643</name>
</gene>
<name>A0A562NKT2_9RHOB</name>
<proteinExistence type="predicted"/>